<name>R0IDP6_EXST2</name>
<dbReference type="PROSITE" id="PS50181">
    <property type="entry name" value="FBOX"/>
    <property type="match status" value="1"/>
</dbReference>
<feature type="non-terminal residue" evidence="2">
    <location>
        <position position="461"/>
    </location>
</feature>
<evidence type="ECO:0000313" key="2">
    <source>
        <dbReference type="EMBL" id="EOA83465.1"/>
    </source>
</evidence>
<dbReference type="GeneID" id="19405397"/>
<protein>
    <recommendedName>
        <fullName evidence="1">F-box domain-containing protein</fullName>
    </recommendedName>
</protein>
<feature type="domain" description="F-box" evidence="1">
    <location>
        <begin position="1"/>
        <end position="49"/>
    </location>
</feature>
<dbReference type="Pfam" id="PF00646">
    <property type="entry name" value="F-box"/>
    <property type="match status" value="1"/>
</dbReference>
<proteinExistence type="predicted"/>
<gene>
    <name evidence="2" type="ORF">SETTUDRAFT_75368</name>
</gene>
<dbReference type="OrthoDB" id="3674062at2759"/>
<reference evidence="2 3" key="2">
    <citation type="journal article" date="2013" name="PLoS Genet.">
        <title>Comparative genome structure, secondary metabolite, and effector coding capacity across Cochliobolus pathogens.</title>
        <authorList>
            <person name="Condon B.J."/>
            <person name="Leng Y."/>
            <person name="Wu D."/>
            <person name="Bushley K.E."/>
            <person name="Ohm R.A."/>
            <person name="Otillar R."/>
            <person name="Martin J."/>
            <person name="Schackwitz W."/>
            <person name="Grimwood J."/>
            <person name="MohdZainudin N."/>
            <person name="Xue C."/>
            <person name="Wang R."/>
            <person name="Manning V.A."/>
            <person name="Dhillon B."/>
            <person name="Tu Z.J."/>
            <person name="Steffenson B.J."/>
            <person name="Salamov A."/>
            <person name="Sun H."/>
            <person name="Lowry S."/>
            <person name="LaButti K."/>
            <person name="Han J."/>
            <person name="Copeland A."/>
            <person name="Lindquist E."/>
            <person name="Barry K."/>
            <person name="Schmutz J."/>
            <person name="Baker S.E."/>
            <person name="Ciuffetti L.M."/>
            <person name="Grigoriev I.V."/>
            <person name="Zhong S."/>
            <person name="Turgeon B.G."/>
        </authorList>
    </citation>
    <scope>NUCLEOTIDE SEQUENCE [LARGE SCALE GENOMIC DNA]</scope>
    <source>
        <strain evidence="3">28A</strain>
    </source>
</reference>
<sequence length="461" mass="52466">LESLPNELLLEIVNQLFLESIDQVRSISLVSRRCHRLANELLYSAYARNRGDPALFIRTLASVPDLARCVRSVDWDCRPLHSNTLVTSDVFWFTDDLTCTERRVITNALVSERCCNTDSLDQQLTDLGTDAYLNLFLSFTPHVRRIRIAIPFMWNYNAIWFKPALDSLILKNLTKSHIVGPLSIRNVIPLFVLPSLQSLTLDHVAHDRNRILHGTPLEWHAYDIVFEKLQLQGSNIEEFVVQNCSIDTVDMARLMGLFRNLKTFEFEFTGHGQDKDNVDLAYLLNAVTQQKKSLTSLSLKDCRLASDRYILQELSKLEHLEYLLLDITMLCGSYLHDPTVELLSSLLQQLPRRLGRLHLIANDPDDDELRPSIGFSDALQALAPGIKNIFPALHTLGIVGWDPLLGTFTCQTKVKAMQLAFAEAGVELTQQPCSLENSNENDLATLRLVDAEEDWLWVQWV</sequence>
<dbReference type="EMBL" id="KB908833">
    <property type="protein sequence ID" value="EOA83465.1"/>
    <property type="molecule type" value="Genomic_DNA"/>
</dbReference>
<dbReference type="SUPFAM" id="SSF52047">
    <property type="entry name" value="RNI-like"/>
    <property type="match status" value="1"/>
</dbReference>
<dbReference type="InterPro" id="IPR001810">
    <property type="entry name" value="F-box_dom"/>
</dbReference>
<dbReference type="HOGENOM" id="CLU_047660_0_0_1"/>
<keyword evidence="3" id="KW-1185">Reference proteome</keyword>
<reference evidence="2 3" key="1">
    <citation type="journal article" date="2012" name="PLoS Pathog.">
        <title>Diverse lifestyles and strategies of plant pathogenesis encoded in the genomes of eighteen Dothideomycetes fungi.</title>
        <authorList>
            <person name="Ohm R.A."/>
            <person name="Feau N."/>
            <person name="Henrissat B."/>
            <person name="Schoch C.L."/>
            <person name="Horwitz B.A."/>
            <person name="Barry K.W."/>
            <person name="Condon B.J."/>
            <person name="Copeland A.C."/>
            <person name="Dhillon B."/>
            <person name="Glaser F."/>
            <person name="Hesse C.N."/>
            <person name="Kosti I."/>
            <person name="LaButti K."/>
            <person name="Lindquist E.A."/>
            <person name="Lucas S."/>
            <person name="Salamov A.A."/>
            <person name="Bradshaw R.E."/>
            <person name="Ciuffetti L."/>
            <person name="Hamelin R.C."/>
            <person name="Kema G.H.J."/>
            <person name="Lawrence C."/>
            <person name="Scott J.A."/>
            <person name="Spatafora J.W."/>
            <person name="Turgeon B.G."/>
            <person name="de Wit P.J.G.M."/>
            <person name="Zhong S."/>
            <person name="Goodwin S.B."/>
            <person name="Grigoriev I.V."/>
        </authorList>
    </citation>
    <scope>NUCLEOTIDE SEQUENCE [LARGE SCALE GENOMIC DNA]</scope>
    <source>
        <strain evidence="3">28A</strain>
    </source>
</reference>
<dbReference type="InterPro" id="IPR032675">
    <property type="entry name" value="LRR_dom_sf"/>
</dbReference>
<dbReference type="Gene3D" id="3.80.10.10">
    <property type="entry name" value="Ribonuclease Inhibitor"/>
    <property type="match status" value="1"/>
</dbReference>
<accession>R0IDP6</accession>
<dbReference type="RefSeq" id="XP_008028892.1">
    <property type="nucleotide sequence ID" value="XM_008030701.1"/>
</dbReference>
<evidence type="ECO:0000259" key="1">
    <source>
        <dbReference type="PROSITE" id="PS50181"/>
    </source>
</evidence>
<evidence type="ECO:0000313" key="3">
    <source>
        <dbReference type="Proteomes" id="UP000016935"/>
    </source>
</evidence>
<feature type="non-terminal residue" evidence="2">
    <location>
        <position position="1"/>
    </location>
</feature>
<organism evidence="2 3">
    <name type="scientific">Exserohilum turcicum (strain 28A)</name>
    <name type="common">Northern leaf blight fungus</name>
    <name type="synonym">Setosphaeria turcica</name>
    <dbReference type="NCBI Taxonomy" id="671987"/>
    <lineage>
        <taxon>Eukaryota</taxon>
        <taxon>Fungi</taxon>
        <taxon>Dikarya</taxon>
        <taxon>Ascomycota</taxon>
        <taxon>Pezizomycotina</taxon>
        <taxon>Dothideomycetes</taxon>
        <taxon>Pleosporomycetidae</taxon>
        <taxon>Pleosporales</taxon>
        <taxon>Pleosporineae</taxon>
        <taxon>Pleosporaceae</taxon>
        <taxon>Exserohilum</taxon>
    </lineage>
</organism>
<dbReference type="Proteomes" id="UP000016935">
    <property type="component" value="Unassembled WGS sequence"/>
</dbReference>
<dbReference type="AlphaFoldDB" id="R0IDP6"/>